<evidence type="ECO:0000313" key="2">
    <source>
        <dbReference type="Proteomes" id="UP000271098"/>
    </source>
</evidence>
<dbReference type="AlphaFoldDB" id="A0A183EQ71"/>
<name>A0A183EQ71_9BILA</name>
<reference evidence="1 2" key="2">
    <citation type="submission" date="2018-11" db="EMBL/GenBank/DDBJ databases">
        <authorList>
            <consortium name="Pathogen Informatics"/>
        </authorList>
    </citation>
    <scope>NUCLEOTIDE SEQUENCE [LARGE SCALE GENOMIC DNA]</scope>
</reference>
<reference evidence="3" key="1">
    <citation type="submission" date="2016-06" db="UniProtKB">
        <authorList>
            <consortium name="WormBaseParasite"/>
        </authorList>
    </citation>
    <scope>IDENTIFICATION</scope>
</reference>
<accession>A0A183EQ71</accession>
<dbReference type="WBParaSite" id="GPUH_0002314101-mRNA-1">
    <property type="protein sequence ID" value="GPUH_0002314101-mRNA-1"/>
    <property type="gene ID" value="GPUH_0002314101"/>
</dbReference>
<organism evidence="3">
    <name type="scientific">Gongylonema pulchrum</name>
    <dbReference type="NCBI Taxonomy" id="637853"/>
    <lineage>
        <taxon>Eukaryota</taxon>
        <taxon>Metazoa</taxon>
        <taxon>Ecdysozoa</taxon>
        <taxon>Nematoda</taxon>
        <taxon>Chromadorea</taxon>
        <taxon>Rhabditida</taxon>
        <taxon>Spirurina</taxon>
        <taxon>Spiruromorpha</taxon>
        <taxon>Spiruroidea</taxon>
        <taxon>Gongylonematidae</taxon>
        <taxon>Gongylonema</taxon>
    </lineage>
</organism>
<dbReference type="Proteomes" id="UP000271098">
    <property type="component" value="Unassembled WGS sequence"/>
</dbReference>
<gene>
    <name evidence="1" type="ORF">GPUH_LOCUS23112</name>
</gene>
<protein>
    <submittedName>
        <fullName evidence="3">MSP domain-containing protein</fullName>
    </submittedName>
</protein>
<keyword evidence="2" id="KW-1185">Reference proteome</keyword>
<proteinExistence type="predicted"/>
<sequence>MVIPASTKFSRSLSDLRTLNIKKHERIMDYDEFPLINLANRTPNPTEEVLFVVKLRPAEIPVRRTRHASLSSATALSVGYADPQRLIQRSPLIVRMQNQFAVKPCLVQLNSGNF</sequence>
<dbReference type="EMBL" id="UYRT01096839">
    <property type="protein sequence ID" value="VDN41001.1"/>
    <property type="molecule type" value="Genomic_DNA"/>
</dbReference>
<evidence type="ECO:0000313" key="3">
    <source>
        <dbReference type="WBParaSite" id="GPUH_0002314101-mRNA-1"/>
    </source>
</evidence>
<evidence type="ECO:0000313" key="1">
    <source>
        <dbReference type="EMBL" id="VDN41001.1"/>
    </source>
</evidence>